<evidence type="ECO:0000313" key="3">
    <source>
        <dbReference type="Proteomes" id="UP000555103"/>
    </source>
</evidence>
<protein>
    <recommendedName>
        <fullName evidence="4">DUF4412 domain-containing protein</fullName>
    </recommendedName>
</protein>
<dbReference type="Proteomes" id="UP000555103">
    <property type="component" value="Unassembled WGS sequence"/>
</dbReference>
<reference evidence="2 3" key="1">
    <citation type="submission" date="2020-08" db="EMBL/GenBank/DDBJ databases">
        <title>Genomic Encyclopedia of Type Strains, Phase IV (KMG-IV): sequencing the most valuable type-strain genomes for metagenomic binning, comparative biology and taxonomic classification.</title>
        <authorList>
            <person name="Goeker M."/>
        </authorList>
    </citation>
    <scope>NUCLEOTIDE SEQUENCE [LARGE SCALE GENOMIC DNA]</scope>
    <source>
        <strain evidence="2 3">DSM 104969</strain>
    </source>
</reference>
<feature type="signal peptide" evidence="1">
    <location>
        <begin position="1"/>
        <end position="20"/>
    </location>
</feature>
<gene>
    <name evidence="2" type="ORF">GGR21_003095</name>
</gene>
<name>A0A840CMF9_9BACT</name>
<feature type="chain" id="PRO_5033029029" description="DUF4412 domain-containing protein" evidence="1">
    <location>
        <begin position="21"/>
        <end position="580"/>
    </location>
</feature>
<evidence type="ECO:0008006" key="4">
    <source>
        <dbReference type="Google" id="ProtNLM"/>
    </source>
</evidence>
<sequence length="580" mass="66727">MKRVSMIAALLFCIIVSTQAQVKYSFISMKEKYTLNLPQFDMSIPLPAKAGFRTPQISDKKVMFEIDTETVYCFDLDKIGEEEGAGLFSFSVPDCNEYYLYMEISRLPIASFYKKKRELALQSGIKQLPALKTKLNKETYSISENSIDYHYIHHEDFLFSFYMKTEAPEKIKKQYQNIIRNIQSKDLRNQLRKYEDRIKYGYFDKKKDTYDPELYKFLVWEGVREKQSTYTWDVFDIQATIPAGWNYRVNGRQMRESGDESGIRIVMDSLDLYDNPMMMTWFRSDSLTFTIRSYTKASNVNMEDMIKHMASMVSYSVQKTINIDGIAMPVTLYGTEEMATIDTYYEANGITHWLSFGGVTAQTMPLADRILSSIKIDQPQLKDRASGNVCNTLGGCFGMKKAKPVQLDVPLEIPYIDESKTMLCMLPNVKMKLRILGPDNQWYCSVGSDRVEMKDGVVEAVPVNNSDKRLTIYSMSPEGVYYNISKLQDSPMDRKTYTENFKRGFSSYKMITVLHASVTSVNGKPWSICIYKQNDQYMGMFVAANSEYEMHIAATGTSYEEIVGKAGYIRLVEFSDSVLP</sequence>
<dbReference type="AlphaFoldDB" id="A0A840CMF9"/>
<proteinExistence type="predicted"/>
<dbReference type="RefSeq" id="WP_183308040.1">
    <property type="nucleotide sequence ID" value="NZ_JACIEP010000011.1"/>
</dbReference>
<organism evidence="2 3">
    <name type="scientific">Dysgonomonas hofstadii</name>
    <dbReference type="NCBI Taxonomy" id="637886"/>
    <lineage>
        <taxon>Bacteria</taxon>
        <taxon>Pseudomonadati</taxon>
        <taxon>Bacteroidota</taxon>
        <taxon>Bacteroidia</taxon>
        <taxon>Bacteroidales</taxon>
        <taxon>Dysgonomonadaceae</taxon>
        <taxon>Dysgonomonas</taxon>
    </lineage>
</organism>
<keyword evidence="1" id="KW-0732">Signal</keyword>
<comment type="caution">
    <text evidence="2">The sequence shown here is derived from an EMBL/GenBank/DDBJ whole genome shotgun (WGS) entry which is preliminary data.</text>
</comment>
<keyword evidence="3" id="KW-1185">Reference proteome</keyword>
<accession>A0A840CMF9</accession>
<dbReference type="EMBL" id="JACIEP010000011">
    <property type="protein sequence ID" value="MBB4037180.1"/>
    <property type="molecule type" value="Genomic_DNA"/>
</dbReference>
<evidence type="ECO:0000313" key="2">
    <source>
        <dbReference type="EMBL" id="MBB4037180.1"/>
    </source>
</evidence>
<evidence type="ECO:0000256" key="1">
    <source>
        <dbReference type="SAM" id="SignalP"/>
    </source>
</evidence>